<dbReference type="Pfam" id="PF00990">
    <property type="entry name" value="GGDEF"/>
    <property type="match status" value="1"/>
</dbReference>
<keyword evidence="7" id="KW-1185">Reference proteome</keyword>
<dbReference type="PROSITE" id="PS50887">
    <property type="entry name" value="GGDEF"/>
    <property type="match status" value="1"/>
</dbReference>
<dbReference type="CDD" id="cd01949">
    <property type="entry name" value="GGDEF"/>
    <property type="match status" value="1"/>
</dbReference>
<dbReference type="SMART" id="SM00091">
    <property type="entry name" value="PAS"/>
    <property type="match status" value="2"/>
</dbReference>
<evidence type="ECO:0000259" key="4">
    <source>
        <dbReference type="PROSITE" id="PS50883"/>
    </source>
</evidence>
<dbReference type="SUPFAM" id="SSF141868">
    <property type="entry name" value="EAL domain-like"/>
    <property type="match status" value="1"/>
</dbReference>
<dbReference type="Proteomes" id="UP000182769">
    <property type="component" value="Unassembled WGS sequence"/>
</dbReference>
<dbReference type="SUPFAM" id="SSF55785">
    <property type="entry name" value="PYP-like sensor domain (PAS domain)"/>
    <property type="match status" value="1"/>
</dbReference>
<evidence type="ECO:0000313" key="6">
    <source>
        <dbReference type="EMBL" id="CUB03842.1"/>
    </source>
</evidence>
<dbReference type="FunFam" id="3.30.70.270:FF:000001">
    <property type="entry name" value="Diguanylate cyclase domain protein"/>
    <property type="match status" value="1"/>
</dbReference>
<protein>
    <submittedName>
        <fullName evidence="6">PAS domain S-box/diguanylate cyclase (GGDEF) domain</fullName>
    </submittedName>
</protein>
<dbReference type="InterPro" id="IPR000700">
    <property type="entry name" value="PAS-assoc_C"/>
</dbReference>
<gene>
    <name evidence="6" type="ORF">Ga0061065_104273</name>
</gene>
<evidence type="ECO:0000256" key="1">
    <source>
        <dbReference type="ARBA" id="ARBA00001946"/>
    </source>
</evidence>
<dbReference type="InterPro" id="IPR000014">
    <property type="entry name" value="PAS"/>
</dbReference>
<name>A0A0K6IKI0_9GAMM</name>
<dbReference type="PROSITE" id="PS50112">
    <property type="entry name" value="PAS"/>
    <property type="match status" value="2"/>
</dbReference>
<dbReference type="PANTHER" id="PTHR44757:SF2">
    <property type="entry name" value="BIOFILM ARCHITECTURE MAINTENANCE PROTEIN MBAA"/>
    <property type="match status" value="1"/>
</dbReference>
<dbReference type="InterPro" id="IPR035919">
    <property type="entry name" value="EAL_sf"/>
</dbReference>
<feature type="domain" description="PAS" evidence="2">
    <location>
        <begin position="152"/>
        <end position="224"/>
    </location>
</feature>
<dbReference type="GO" id="GO:0003824">
    <property type="term" value="F:catalytic activity"/>
    <property type="evidence" value="ECO:0007669"/>
    <property type="project" value="UniProtKB-ARBA"/>
</dbReference>
<dbReference type="STRING" id="1137284.GCA_001418205_01693"/>
<evidence type="ECO:0000259" key="5">
    <source>
        <dbReference type="PROSITE" id="PS50887"/>
    </source>
</evidence>
<dbReference type="Gene3D" id="3.30.70.270">
    <property type="match status" value="1"/>
</dbReference>
<dbReference type="SUPFAM" id="SSF55073">
    <property type="entry name" value="Nucleotide cyclase"/>
    <property type="match status" value="1"/>
</dbReference>
<feature type="domain" description="PAC" evidence="3">
    <location>
        <begin position="230"/>
        <end position="283"/>
    </location>
</feature>
<dbReference type="Pfam" id="PF08447">
    <property type="entry name" value="PAS_3"/>
    <property type="match status" value="1"/>
</dbReference>
<comment type="cofactor">
    <cofactor evidence="1">
        <name>Mg(2+)</name>
        <dbReference type="ChEBI" id="CHEBI:18420"/>
    </cofactor>
</comment>
<dbReference type="CDD" id="cd01948">
    <property type="entry name" value="EAL"/>
    <property type="match status" value="1"/>
</dbReference>
<dbReference type="NCBIfam" id="TIGR00254">
    <property type="entry name" value="GGDEF"/>
    <property type="match status" value="1"/>
</dbReference>
<evidence type="ECO:0000259" key="3">
    <source>
        <dbReference type="PROSITE" id="PS50113"/>
    </source>
</evidence>
<dbReference type="PROSITE" id="PS50113">
    <property type="entry name" value="PAC"/>
    <property type="match status" value="1"/>
</dbReference>
<organism evidence="6 7">
    <name type="scientific">Marinomonas fungiae</name>
    <dbReference type="NCBI Taxonomy" id="1137284"/>
    <lineage>
        <taxon>Bacteria</taxon>
        <taxon>Pseudomonadati</taxon>
        <taxon>Pseudomonadota</taxon>
        <taxon>Gammaproteobacteria</taxon>
        <taxon>Oceanospirillales</taxon>
        <taxon>Oceanospirillaceae</taxon>
        <taxon>Marinomonas</taxon>
    </lineage>
</organism>
<dbReference type="SMART" id="SM00267">
    <property type="entry name" value="GGDEF"/>
    <property type="match status" value="1"/>
</dbReference>
<dbReference type="OrthoDB" id="9816034at2"/>
<reference evidence="7" key="1">
    <citation type="submission" date="2015-08" db="EMBL/GenBank/DDBJ databases">
        <authorList>
            <person name="Varghese N."/>
        </authorList>
    </citation>
    <scope>NUCLEOTIDE SEQUENCE [LARGE SCALE GENOMIC DNA]</scope>
    <source>
        <strain evidence="7">JCM 18476</strain>
    </source>
</reference>
<proteinExistence type="predicted"/>
<accession>A0A0K6IKI0</accession>
<dbReference type="InterPro" id="IPR035965">
    <property type="entry name" value="PAS-like_dom_sf"/>
</dbReference>
<dbReference type="NCBIfam" id="TIGR00229">
    <property type="entry name" value="sensory_box"/>
    <property type="match status" value="1"/>
</dbReference>
<dbReference type="InterPro" id="IPR001610">
    <property type="entry name" value="PAC"/>
</dbReference>
<dbReference type="SMART" id="SM00052">
    <property type="entry name" value="EAL"/>
    <property type="match status" value="1"/>
</dbReference>
<dbReference type="InterPro" id="IPR029787">
    <property type="entry name" value="Nucleotide_cyclase"/>
</dbReference>
<dbReference type="SMART" id="SM00086">
    <property type="entry name" value="PAC"/>
    <property type="match status" value="1"/>
</dbReference>
<feature type="domain" description="GGDEF" evidence="5">
    <location>
        <begin position="315"/>
        <end position="447"/>
    </location>
</feature>
<dbReference type="AlphaFoldDB" id="A0A0K6IKI0"/>
<dbReference type="PROSITE" id="PS50883">
    <property type="entry name" value="EAL"/>
    <property type="match status" value="1"/>
</dbReference>
<dbReference type="Pfam" id="PF00563">
    <property type="entry name" value="EAL"/>
    <property type="match status" value="1"/>
</dbReference>
<dbReference type="EMBL" id="CYHG01000004">
    <property type="protein sequence ID" value="CUB03842.1"/>
    <property type="molecule type" value="Genomic_DNA"/>
</dbReference>
<dbReference type="InterPro" id="IPR043128">
    <property type="entry name" value="Rev_trsase/Diguanyl_cyclase"/>
</dbReference>
<feature type="domain" description="EAL" evidence="4">
    <location>
        <begin position="456"/>
        <end position="710"/>
    </location>
</feature>
<evidence type="ECO:0000313" key="7">
    <source>
        <dbReference type="Proteomes" id="UP000182769"/>
    </source>
</evidence>
<feature type="domain" description="PAS" evidence="2">
    <location>
        <begin position="40"/>
        <end position="76"/>
    </location>
</feature>
<dbReference type="Gene3D" id="3.20.20.450">
    <property type="entry name" value="EAL domain"/>
    <property type="match status" value="1"/>
</dbReference>
<dbReference type="InterPro" id="IPR052155">
    <property type="entry name" value="Biofilm_reg_signaling"/>
</dbReference>
<dbReference type="PANTHER" id="PTHR44757">
    <property type="entry name" value="DIGUANYLATE CYCLASE DGCP"/>
    <property type="match status" value="1"/>
</dbReference>
<dbReference type="CDD" id="cd00130">
    <property type="entry name" value="PAS"/>
    <property type="match status" value="1"/>
</dbReference>
<evidence type="ECO:0000259" key="2">
    <source>
        <dbReference type="PROSITE" id="PS50112"/>
    </source>
</evidence>
<dbReference type="InterPro" id="IPR000160">
    <property type="entry name" value="GGDEF_dom"/>
</dbReference>
<sequence length="717" mass="81575">MSFWFACITSILVIALIAIYARQRVKNKAFQQHILTLEQSNERLNETLAAVVTPVWLEDQQGRLLYSNDAFSQLINDSIALEDNTGSAPSSGLIQNPLSSAPLDDSEEWFLKHDGSSACYQIKKQRQPNNTVLGQAYPITAFKEREDELIEAEIRMNNALKVTHIGVWEWDIKRDIWFASASYFTMLGYPPTEGKADRNQELKKIHPEDRQYVIDTIKSILEGSRPATRYQYEARIRHANGEYRWVGVRCTVTEVDENGKPACMLGVRIDIEDRKKAEQQVEWLASHDSLTTLPNRSALYKHFNRLLQCSEQKKAGVALLFVDLDRFKNVNDTMGHSTGDRLLVSVAERMKQFIGESGFVARQGGDEFIIILPNANEQQTEAKAIELIHIIGQRYQLDPHQFVITPSIGISLYPQDGSDFDTLYKHADTAMYSAKKEGRNRYSFFTKEMQARSTRTLLLENSLHDAIDANELSLNLQPQMDLKTGQVIAAEVLLRWNSHRLGTVSPAEFIPIAEDTGQILAIGEWVLRETVKLLKQWLEQGITPVRLAVNLSVVQFRTQDLPALIGKLLEEYQVPSHLLEVELTERGAMTNPDRAIETIRAFDQMGVQTSIDDFGTGYSSLSYLQRFSVYKLKIDQSFIRNMTTDTNDYAIVNAVITLAQQLGMKTIAEGVETKEQLEQLQQLDCDQIQGYYLSRPIPPKEFKDQFLTLNRLRQALN</sequence>
<dbReference type="InterPro" id="IPR001633">
    <property type="entry name" value="EAL_dom"/>
</dbReference>
<dbReference type="InterPro" id="IPR013655">
    <property type="entry name" value="PAS_fold_3"/>
</dbReference>
<dbReference type="Gene3D" id="3.30.450.20">
    <property type="entry name" value="PAS domain"/>
    <property type="match status" value="1"/>
</dbReference>
<dbReference type="RefSeq" id="WP_055462787.1">
    <property type="nucleotide sequence ID" value="NZ_CYHG01000004.1"/>
</dbReference>